<organism evidence="6 7">
    <name type="scientific">Dickeya zeae</name>
    <dbReference type="NCBI Taxonomy" id="204042"/>
    <lineage>
        <taxon>Bacteria</taxon>
        <taxon>Pseudomonadati</taxon>
        <taxon>Pseudomonadota</taxon>
        <taxon>Gammaproteobacteria</taxon>
        <taxon>Enterobacterales</taxon>
        <taxon>Pectobacteriaceae</taxon>
        <taxon>Dickeya</taxon>
    </lineage>
</organism>
<keyword evidence="3" id="KW-0274">FAD</keyword>
<dbReference type="PANTHER" id="PTHR46056">
    <property type="entry name" value="LONG-CHAIN-ALCOHOL OXIDASE"/>
    <property type="match status" value="1"/>
</dbReference>
<feature type="domain" description="Glucose-methanol-choline oxidoreductase C-terminal" evidence="5">
    <location>
        <begin position="47"/>
        <end position="110"/>
    </location>
</feature>
<evidence type="ECO:0000256" key="4">
    <source>
        <dbReference type="ARBA" id="ARBA00023002"/>
    </source>
</evidence>
<accession>A0AAE7CYB1</accession>
<dbReference type="AlphaFoldDB" id="A0AAE7CYB1"/>
<dbReference type="SUPFAM" id="SSF51905">
    <property type="entry name" value="FAD/NAD(P)-binding domain"/>
    <property type="match status" value="1"/>
</dbReference>
<comment type="similarity">
    <text evidence="1">Belongs to the GMC oxidoreductase family.</text>
</comment>
<name>A0AAE7CYB1_9GAMM</name>
<dbReference type="Proteomes" id="UP000500801">
    <property type="component" value="Chromosome"/>
</dbReference>
<reference evidence="6 7" key="1">
    <citation type="submission" date="2018-11" db="EMBL/GenBank/DDBJ databases">
        <title>Complete genome sequence of Dickeya zeae strain CE1 infecting Canna edulis Ker-Gawl. in China.</title>
        <authorList>
            <person name="Zhang J."/>
            <person name="Lin B."/>
            <person name="Shen H."/>
            <person name="Jiang S."/>
            <person name="Pu X."/>
            <person name="Sun D."/>
        </authorList>
    </citation>
    <scope>NUCLEOTIDE SEQUENCE [LARGE SCALE GENOMIC DNA]</scope>
    <source>
        <strain evidence="6 7">CE1</strain>
    </source>
</reference>
<dbReference type="Pfam" id="PF05199">
    <property type="entry name" value="GMC_oxred_C"/>
    <property type="match status" value="1"/>
</dbReference>
<gene>
    <name evidence="6" type="ORF">DWG24_06810</name>
</gene>
<dbReference type="InterPro" id="IPR007867">
    <property type="entry name" value="GMC_OxRtase_C"/>
</dbReference>
<keyword evidence="2" id="KW-0285">Flavoprotein</keyword>
<dbReference type="PANTHER" id="PTHR46056:SF12">
    <property type="entry name" value="LONG-CHAIN-ALCOHOL OXIDASE"/>
    <property type="match status" value="1"/>
</dbReference>
<evidence type="ECO:0000256" key="1">
    <source>
        <dbReference type="ARBA" id="ARBA00010790"/>
    </source>
</evidence>
<sequence>MGKDLADGIISQNDGRLMIYYDLKNSPVYKRIFAKLDYLNDTKKLKIKYNRKEAFTAHAMGGCRISDNENNGVVNGFGEVHGHKGLYIADASVFPEPVGVPPSLSIAAWASYVAENIINSQVLGGK</sequence>
<dbReference type="InterPro" id="IPR036188">
    <property type="entry name" value="FAD/NAD-bd_sf"/>
</dbReference>
<evidence type="ECO:0000256" key="2">
    <source>
        <dbReference type="ARBA" id="ARBA00022630"/>
    </source>
</evidence>
<keyword evidence="4" id="KW-0560">Oxidoreductase</keyword>
<evidence type="ECO:0000313" key="7">
    <source>
        <dbReference type="Proteomes" id="UP000500801"/>
    </source>
</evidence>
<evidence type="ECO:0000256" key="3">
    <source>
        <dbReference type="ARBA" id="ARBA00022827"/>
    </source>
</evidence>
<dbReference type="EMBL" id="CP033622">
    <property type="protein sequence ID" value="QIZ50513.1"/>
    <property type="molecule type" value="Genomic_DNA"/>
</dbReference>
<dbReference type="Gene3D" id="3.50.50.60">
    <property type="entry name" value="FAD/NAD(P)-binding domain"/>
    <property type="match status" value="1"/>
</dbReference>
<proteinExistence type="inferred from homology"/>
<protein>
    <recommendedName>
        <fullName evidence="5">Glucose-methanol-choline oxidoreductase C-terminal domain-containing protein</fullName>
    </recommendedName>
</protein>
<dbReference type="GO" id="GO:0016614">
    <property type="term" value="F:oxidoreductase activity, acting on CH-OH group of donors"/>
    <property type="evidence" value="ECO:0007669"/>
    <property type="project" value="InterPro"/>
</dbReference>
<evidence type="ECO:0000313" key="6">
    <source>
        <dbReference type="EMBL" id="QIZ50513.1"/>
    </source>
</evidence>
<evidence type="ECO:0000259" key="5">
    <source>
        <dbReference type="Pfam" id="PF05199"/>
    </source>
</evidence>